<evidence type="ECO:0000313" key="3">
    <source>
        <dbReference type="EMBL" id="QGG80579.1"/>
    </source>
</evidence>
<dbReference type="InterPro" id="IPR003791">
    <property type="entry name" value="UPF0178"/>
</dbReference>
<evidence type="ECO:0000256" key="2">
    <source>
        <dbReference type="HAMAP-Rule" id="MF_00489"/>
    </source>
</evidence>
<dbReference type="AlphaFoldDB" id="A0A5Q2Q7R2"/>
<dbReference type="PANTHER" id="PTHR35146:SF1">
    <property type="entry name" value="UPF0178 PROTEIN YAII"/>
    <property type="match status" value="1"/>
</dbReference>
<evidence type="ECO:0000313" key="4">
    <source>
        <dbReference type="Proteomes" id="UP000388235"/>
    </source>
</evidence>
<gene>
    <name evidence="3" type="ORF">GH975_08350</name>
</gene>
<organism evidence="3 4">
    <name type="scientific">Litorivicinus lipolyticus</name>
    <dbReference type="NCBI Taxonomy" id="418701"/>
    <lineage>
        <taxon>Bacteria</taxon>
        <taxon>Pseudomonadati</taxon>
        <taxon>Pseudomonadota</taxon>
        <taxon>Gammaproteobacteria</taxon>
        <taxon>Oceanospirillales</taxon>
        <taxon>Litorivicinaceae</taxon>
        <taxon>Litorivicinus</taxon>
    </lineage>
</organism>
<dbReference type="PANTHER" id="PTHR35146">
    <property type="entry name" value="UPF0178 PROTEIN YAII"/>
    <property type="match status" value="1"/>
</dbReference>
<dbReference type="OrthoDB" id="9798918at2"/>
<dbReference type="CDD" id="cd18720">
    <property type="entry name" value="PIN_YqxD-like"/>
    <property type="match status" value="1"/>
</dbReference>
<proteinExistence type="inferred from homology"/>
<comment type="similarity">
    <text evidence="1 2">Belongs to the UPF0178 family.</text>
</comment>
<accession>A0A5Q2Q7R2</accession>
<dbReference type="NCBIfam" id="NF001095">
    <property type="entry name" value="PRK00124.1"/>
    <property type="match status" value="1"/>
</dbReference>
<dbReference type="Proteomes" id="UP000388235">
    <property type="component" value="Chromosome"/>
</dbReference>
<dbReference type="HAMAP" id="MF_00489">
    <property type="entry name" value="UPF0178"/>
    <property type="match status" value="1"/>
</dbReference>
<dbReference type="Pfam" id="PF02639">
    <property type="entry name" value="DUF188"/>
    <property type="match status" value="1"/>
</dbReference>
<dbReference type="RefSeq" id="WP_153714083.1">
    <property type="nucleotide sequence ID" value="NZ_CP045871.1"/>
</dbReference>
<keyword evidence="4" id="KW-1185">Reference proteome</keyword>
<name>A0A5Q2Q7R2_9GAMM</name>
<protein>
    <recommendedName>
        <fullName evidence="2">UPF0178 protein GH975_08350</fullName>
    </recommendedName>
</protein>
<evidence type="ECO:0000256" key="1">
    <source>
        <dbReference type="ARBA" id="ARBA00008522"/>
    </source>
</evidence>
<dbReference type="KEGG" id="llp:GH975_08350"/>
<reference evidence="3 4" key="1">
    <citation type="submission" date="2019-11" db="EMBL/GenBank/DDBJ databases">
        <authorList>
            <person name="Khan S.A."/>
            <person name="Jeon C.O."/>
            <person name="Chun B.H."/>
        </authorList>
    </citation>
    <scope>NUCLEOTIDE SEQUENCE [LARGE SCALE GENOMIC DNA]</scope>
    <source>
        <strain evidence="3 4">IMCC 1097</strain>
    </source>
</reference>
<sequence>MTSLWVDADACPNAIKTVIFKAAERRQLATTLVANQYIKPPPSAVIKAIQVPAGFDVADNEILKRMVTGDLVITQDVPLAAEVVEAGGFALNPRGTLYTRENVKDYLARRDGAEAMRDQGEHTNRAKPFDKKDVQAFANALDRFLAQHG</sequence>
<dbReference type="EMBL" id="CP045871">
    <property type="protein sequence ID" value="QGG80579.1"/>
    <property type="molecule type" value="Genomic_DNA"/>
</dbReference>